<evidence type="ECO:0000313" key="2">
    <source>
        <dbReference type="EMBL" id="KAH9318930.1"/>
    </source>
</evidence>
<proteinExistence type="predicted"/>
<keyword evidence="3" id="KW-1185">Reference proteome</keyword>
<feature type="region of interest" description="Disordered" evidence="1">
    <location>
        <begin position="1"/>
        <end position="108"/>
    </location>
</feature>
<dbReference type="EMBL" id="JAHRHJ020000004">
    <property type="protein sequence ID" value="KAH9318930.1"/>
    <property type="molecule type" value="Genomic_DNA"/>
</dbReference>
<organism evidence="2 3">
    <name type="scientific">Taxus chinensis</name>
    <name type="common">Chinese yew</name>
    <name type="synonym">Taxus wallichiana var. chinensis</name>
    <dbReference type="NCBI Taxonomy" id="29808"/>
    <lineage>
        <taxon>Eukaryota</taxon>
        <taxon>Viridiplantae</taxon>
        <taxon>Streptophyta</taxon>
        <taxon>Embryophyta</taxon>
        <taxon>Tracheophyta</taxon>
        <taxon>Spermatophyta</taxon>
        <taxon>Pinopsida</taxon>
        <taxon>Pinidae</taxon>
        <taxon>Conifers II</taxon>
        <taxon>Cupressales</taxon>
        <taxon>Taxaceae</taxon>
        <taxon>Taxus</taxon>
    </lineage>
</organism>
<name>A0AA38GCE3_TAXCH</name>
<gene>
    <name evidence="2" type="ORF">KI387_020699</name>
</gene>
<sequence>MDKTNPKTSSAQGKGNGLKPGSEGSEGHQYRDDGARKEEGPAKAKGSSQIGNRKAPSGAFAGGDESGGDYRAAAKPGGSKNGNNRGAAPSPNSFKEALGFNGGSQAGNQPYLVDLAEEAVEVEIINPAVDAYFKTLSEDAIIGRFNGLWPSSSALYQW</sequence>
<comment type="caution">
    <text evidence="2">The sequence shown here is derived from an EMBL/GenBank/DDBJ whole genome shotgun (WGS) entry which is preliminary data.</text>
</comment>
<dbReference type="AlphaFoldDB" id="A0AA38GCE3"/>
<protein>
    <submittedName>
        <fullName evidence="2">Uncharacterized protein</fullName>
    </submittedName>
</protein>
<accession>A0AA38GCE3</accession>
<feature type="compositionally biased region" description="Basic and acidic residues" evidence="1">
    <location>
        <begin position="25"/>
        <end position="42"/>
    </location>
</feature>
<evidence type="ECO:0000256" key="1">
    <source>
        <dbReference type="SAM" id="MobiDB-lite"/>
    </source>
</evidence>
<feature type="non-terminal residue" evidence="2">
    <location>
        <position position="158"/>
    </location>
</feature>
<reference evidence="2 3" key="1">
    <citation type="journal article" date="2021" name="Nat. Plants">
        <title>The Taxus genome provides insights into paclitaxel biosynthesis.</title>
        <authorList>
            <person name="Xiong X."/>
            <person name="Gou J."/>
            <person name="Liao Q."/>
            <person name="Li Y."/>
            <person name="Zhou Q."/>
            <person name="Bi G."/>
            <person name="Li C."/>
            <person name="Du R."/>
            <person name="Wang X."/>
            <person name="Sun T."/>
            <person name="Guo L."/>
            <person name="Liang H."/>
            <person name="Lu P."/>
            <person name="Wu Y."/>
            <person name="Zhang Z."/>
            <person name="Ro D.K."/>
            <person name="Shang Y."/>
            <person name="Huang S."/>
            <person name="Yan J."/>
        </authorList>
    </citation>
    <scope>NUCLEOTIDE SEQUENCE [LARGE SCALE GENOMIC DNA]</scope>
    <source>
        <strain evidence="2">Ta-2019</strain>
    </source>
</reference>
<feature type="compositionally biased region" description="Polar residues" evidence="1">
    <location>
        <begin position="1"/>
        <end position="13"/>
    </location>
</feature>
<evidence type="ECO:0000313" key="3">
    <source>
        <dbReference type="Proteomes" id="UP000824469"/>
    </source>
</evidence>
<dbReference type="Proteomes" id="UP000824469">
    <property type="component" value="Unassembled WGS sequence"/>
</dbReference>